<evidence type="ECO:0000256" key="3">
    <source>
        <dbReference type="ARBA" id="ARBA00022884"/>
    </source>
</evidence>
<evidence type="ECO:0000313" key="11">
    <source>
        <dbReference type="EMBL" id="KXB01044.1"/>
    </source>
</evidence>
<dbReference type="SUPFAM" id="SSF55174">
    <property type="entry name" value="Alpha-L RNA-binding motif"/>
    <property type="match status" value="1"/>
</dbReference>
<dbReference type="PROSITE" id="PS50889">
    <property type="entry name" value="S4"/>
    <property type="match status" value="1"/>
</dbReference>
<evidence type="ECO:0000256" key="9">
    <source>
        <dbReference type="SAM" id="MobiDB-lite"/>
    </source>
</evidence>
<accession>A0A133V3M9</accession>
<dbReference type="GO" id="GO:0003735">
    <property type="term" value="F:structural constituent of ribosome"/>
    <property type="evidence" value="ECO:0007669"/>
    <property type="project" value="InterPro"/>
</dbReference>
<name>A0A133V3M9_9EURY</name>
<evidence type="ECO:0000256" key="2">
    <source>
        <dbReference type="ARBA" id="ARBA00022730"/>
    </source>
</evidence>
<dbReference type="InterPro" id="IPR038237">
    <property type="entry name" value="Ribosomal_eS4_central_sf"/>
</dbReference>
<sequence length="242" mass="26758">MAKKGEKKHLKRLNAPKSWKMPRKRKKWTVSTSPGPHSGERALPISVLLRENLGLVRTKKEAEKVLAQGDVMVDGKVRKNSKYPVGFMDVIKLSETGDCWRILFDKKGYLYLHEIGEDESGYKLEKVIGKIPFKGGKLQLSLKDGKTITGEFDNVSVGDTLKISLPELEVQDHIPRGVGSLALVTGGSNVGRGGKIKEIVNVEGPSSDRFVIESDGEEFQSPEKYVFVIGENSPEISLPEVD</sequence>
<gene>
    <name evidence="7" type="primary">rps4e</name>
    <name evidence="11" type="ORF">AKJ41_02910</name>
</gene>
<dbReference type="CDD" id="cd00165">
    <property type="entry name" value="S4"/>
    <property type="match status" value="1"/>
</dbReference>
<dbReference type="Pfam" id="PF00900">
    <property type="entry name" value="Ribosomal_S4e"/>
    <property type="match status" value="1"/>
</dbReference>
<dbReference type="Proteomes" id="UP000070344">
    <property type="component" value="Unassembled WGS sequence"/>
</dbReference>
<dbReference type="GO" id="GO:0006412">
    <property type="term" value="P:translation"/>
    <property type="evidence" value="ECO:0007669"/>
    <property type="project" value="UniProtKB-UniRule"/>
</dbReference>
<dbReference type="PANTHER" id="PTHR11581:SF0">
    <property type="entry name" value="SMALL RIBOSOMAL SUBUNIT PROTEIN ES4"/>
    <property type="match status" value="1"/>
</dbReference>
<dbReference type="InterPro" id="IPR041982">
    <property type="entry name" value="Ribosomal_eS4_KOW"/>
</dbReference>
<dbReference type="InterPro" id="IPR018199">
    <property type="entry name" value="Ribosomal_eS4_N_CS"/>
</dbReference>
<evidence type="ECO:0000313" key="12">
    <source>
        <dbReference type="Proteomes" id="UP000070344"/>
    </source>
</evidence>
<keyword evidence="4 7" id="KW-0689">Ribosomal protein</keyword>
<dbReference type="AlphaFoldDB" id="A0A133V3M9"/>
<dbReference type="Gene3D" id="3.10.290.10">
    <property type="entry name" value="RNA-binding S4 domain"/>
    <property type="match status" value="1"/>
</dbReference>
<dbReference type="Pfam" id="PF01479">
    <property type="entry name" value="S4"/>
    <property type="match status" value="1"/>
</dbReference>
<dbReference type="GO" id="GO:0019843">
    <property type="term" value="F:rRNA binding"/>
    <property type="evidence" value="ECO:0007669"/>
    <property type="project" value="UniProtKB-KW"/>
</dbReference>
<dbReference type="InterPro" id="IPR036986">
    <property type="entry name" value="S4_RNA-bd_sf"/>
</dbReference>
<dbReference type="InterPro" id="IPR014722">
    <property type="entry name" value="Rib_uL2_dom2"/>
</dbReference>
<evidence type="ECO:0000256" key="7">
    <source>
        <dbReference type="HAMAP-Rule" id="MF_00485"/>
    </source>
</evidence>
<dbReference type="NCBIfam" id="NF003312">
    <property type="entry name" value="PRK04313.1"/>
    <property type="match status" value="1"/>
</dbReference>
<feature type="domain" description="RNA-binding S4" evidence="10">
    <location>
        <begin position="43"/>
        <end position="102"/>
    </location>
</feature>
<feature type="compositionally biased region" description="Basic residues" evidence="9">
    <location>
        <begin position="1"/>
        <end position="28"/>
    </location>
</feature>
<dbReference type="SMART" id="SM00363">
    <property type="entry name" value="S4"/>
    <property type="match status" value="1"/>
</dbReference>
<evidence type="ECO:0000259" key="10">
    <source>
        <dbReference type="SMART" id="SM00363"/>
    </source>
</evidence>
<dbReference type="FunFam" id="3.10.290.10:FF:000002">
    <property type="entry name" value="40S ribosomal protein S4"/>
    <property type="match status" value="1"/>
</dbReference>
<dbReference type="GO" id="GO:0022627">
    <property type="term" value="C:cytosolic small ribosomal subunit"/>
    <property type="evidence" value="ECO:0007669"/>
    <property type="project" value="TreeGrafter"/>
</dbReference>
<keyword evidence="3 7" id="KW-0694">RNA-binding</keyword>
<dbReference type="Gene3D" id="2.30.30.30">
    <property type="match status" value="1"/>
</dbReference>
<evidence type="ECO:0000256" key="4">
    <source>
        <dbReference type="ARBA" id="ARBA00022980"/>
    </source>
</evidence>
<evidence type="ECO:0000256" key="1">
    <source>
        <dbReference type="ARBA" id="ARBA00007500"/>
    </source>
</evidence>
<evidence type="ECO:0000256" key="8">
    <source>
        <dbReference type="PROSITE-ProRule" id="PRU00182"/>
    </source>
</evidence>
<dbReference type="Gene3D" id="2.40.50.740">
    <property type="match status" value="1"/>
</dbReference>
<dbReference type="CDD" id="cd06087">
    <property type="entry name" value="KOW_RPS4"/>
    <property type="match status" value="1"/>
</dbReference>
<comment type="similarity">
    <text evidence="1 7">Belongs to the eukaryotic ribosomal protein eS4 family.</text>
</comment>
<dbReference type="InterPro" id="IPR002942">
    <property type="entry name" value="S4_RNA-bd"/>
</dbReference>
<proteinExistence type="inferred from homology"/>
<keyword evidence="2 8" id="KW-0699">rRNA-binding</keyword>
<dbReference type="EMBL" id="LHXV01000029">
    <property type="protein sequence ID" value="KXB01044.1"/>
    <property type="molecule type" value="Genomic_DNA"/>
</dbReference>
<comment type="caution">
    <text evidence="11">The sequence shown here is derived from an EMBL/GenBank/DDBJ whole genome shotgun (WGS) entry which is preliminary data.</text>
</comment>
<dbReference type="PROSITE" id="PS00528">
    <property type="entry name" value="RIBOSOMAL_S4E"/>
    <property type="match status" value="1"/>
</dbReference>
<dbReference type="Pfam" id="PF08071">
    <property type="entry name" value="RS4NT"/>
    <property type="match status" value="1"/>
</dbReference>
<reference evidence="11 12" key="1">
    <citation type="journal article" date="2016" name="Sci. Rep.">
        <title>Metabolic traits of an uncultured archaeal lineage -MSBL1- from brine pools of the Red Sea.</title>
        <authorList>
            <person name="Mwirichia R."/>
            <person name="Alam I."/>
            <person name="Rashid M."/>
            <person name="Vinu M."/>
            <person name="Ba-Alawi W."/>
            <person name="Anthony Kamau A."/>
            <person name="Kamanda Ngugi D."/>
            <person name="Goker M."/>
            <person name="Klenk H.P."/>
            <person name="Bajic V."/>
            <person name="Stingl U."/>
        </authorList>
    </citation>
    <scope>NUCLEOTIDE SEQUENCE [LARGE SCALE GENOMIC DNA]</scope>
    <source>
        <strain evidence="11">SCGC-AAA259O05</strain>
    </source>
</reference>
<organism evidence="11 12">
    <name type="scientific">candidate division MSBL1 archaeon SCGC-AAA259O05</name>
    <dbReference type="NCBI Taxonomy" id="1698271"/>
    <lineage>
        <taxon>Archaea</taxon>
        <taxon>Methanobacteriati</taxon>
        <taxon>Methanobacteriota</taxon>
        <taxon>candidate division MSBL1</taxon>
    </lineage>
</organism>
<dbReference type="InterPro" id="IPR000876">
    <property type="entry name" value="Ribosomal_eS4"/>
</dbReference>
<evidence type="ECO:0000256" key="6">
    <source>
        <dbReference type="ARBA" id="ARBA00035272"/>
    </source>
</evidence>
<dbReference type="InterPro" id="IPR013845">
    <property type="entry name" value="Ribosomal_eS4_central_region"/>
</dbReference>
<evidence type="ECO:0000256" key="5">
    <source>
        <dbReference type="ARBA" id="ARBA00023274"/>
    </source>
</evidence>
<dbReference type="InterPro" id="IPR013843">
    <property type="entry name" value="Ribosomal_eS4_N"/>
</dbReference>
<feature type="region of interest" description="Disordered" evidence="9">
    <location>
        <begin position="1"/>
        <end position="37"/>
    </location>
</feature>
<protein>
    <recommendedName>
        <fullName evidence="6 7">Small ribosomal subunit protein eS4</fullName>
    </recommendedName>
</protein>
<dbReference type="PANTHER" id="PTHR11581">
    <property type="entry name" value="30S/40S RIBOSOMAL PROTEIN S4"/>
    <property type="match status" value="1"/>
</dbReference>
<keyword evidence="12" id="KW-1185">Reference proteome</keyword>
<keyword evidence="5 7" id="KW-0687">Ribonucleoprotein</keyword>
<dbReference type="PIRSF" id="PIRSF002116">
    <property type="entry name" value="Ribosomal_S4"/>
    <property type="match status" value="1"/>
</dbReference>
<dbReference type="HAMAP" id="MF_00485">
    <property type="entry name" value="Ribosomal_eS4"/>
    <property type="match status" value="1"/>
</dbReference>